<dbReference type="SUPFAM" id="SSF53955">
    <property type="entry name" value="Lysozyme-like"/>
    <property type="match status" value="1"/>
</dbReference>
<feature type="region of interest" description="Disordered" evidence="4">
    <location>
        <begin position="25"/>
        <end position="44"/>
    </location>
</feature>
<dbReference type="EMBL" id="CBLX010000001">
    <property type="protein sequence ID" value="CDG38069.1"/>
    <property type="molecule type" value="Genomic_DNA"/>
</dbReference>
<keyword evidence="7" id="KW-0326">Glycosidase</keyword>
<feature type="domain" description="Transglycosylase SLT" evidence="6">
    <location>
        <begin position="501"/>
        <end position="604"/>
    </location>
</feature>
<dbReference type="Gene3D" id="1.25.20.10">
    <property type="entry name" value="Bacterial muramidases"/>
    <property type="match status" value="1"/>
</dbReference>
<reference evidence="7 8" key="2">
    <citation type="journal article" date="2014" name="PLoS ONE">
        <title>Evolution of mitochondria reconstructed from the energy metabolism of living bacteria.</title>
        <authorList>
            <person name="Degli Esposti M."/>
            <person name="Chouaia B."/>
            <person name="Comandatore F."/>
            <person name="Crotti E."/>
            <person name="Sassera D."/>
            <person name="Lievens P.M."/>
            <person name="Daffonchio D."/>
            <person name="Bandi C."/>
        </authorList>
    </citation>
    <scope>NUCLEOTIDE SEQUENCE [LARGE SCALE GENOMIC DNA]</scope>
    <source>
        <strain evidence="7 8">SF2.1</strain>
    </source>
</reference>
<evidence type="ECO:0000256" key="2">
    <source>
        <dbReference type="ARBA" id="ARBA00009387"/>
    </source>
</evidence>
<dbReference type="Proteomes" id="UP000027583">
    <property type="component" value="Unassembled WGS sequence"/>
</dbReference>
<dbReference type="Pfam" id="PF01464">
    <property type="entry name" value="SLT"/>
    <property type="match status" value="1"/>
</dbReference>
<accession>A0A060QAF1</accession>
<dbReference type="PROSITE" id="PS51257">
    <property type="entry name" value="PROKAR_LIPOPROTEIN"/>
    <property type="match status" value="1"/>
</dbReference>
<dbReference type="SUPFAM" id="SSF48435">
    <property type="entry name" value="Bacterial muramidases"/>
    <property type="match status" value="1"/>
</dbReference>
<dbReference type="CDD" id="cd13401">
    <property type="entry name" value="Slt70-like"/>
    <property type="match status" value="1"/>
</dbReference>
<dbReference type="eggNOG" id="COG0741">
    <property type="taxonomic scope" value="Bacteria"/>
</dbReference>
<dbReference type="InterPro" id="IPR000189">
    <property type="entry name" value="Transglyc_AS"/>
</dbReference>
<feature type="chain" id="PRO_5001585786" evidence="5">
    <location>
        <begin position="24"/>
        <end position="652"/>
    </location>
</feature>
<protein>
    <submittedName>
        <fullName evidence="7">Soluble lytic murein transglycosylase</fullName>
        <ecNumber evidence="7">3.2.1.-</ecNumber>
    </submittedName>
</protein>
<comment type="similarity">
    <text evidence="2">Belongs to the virb1 family.</text>
</comment>
<dbReference type="PANTHER" id="PTHR37423">
    <property type="entry name" value="SOLUBLE LYTIC MUREIN TRANSGLYCOSYLASE-RELATED"/>
    <property type="match status" value="1"/>
</dbReference>
<dbReference type="RefSeq" id="WP_023979204.1">
    <property type="nucleotide sequence ID" value="NZ_CBLX010000001.1"/>
</dbReference>
<dbReference type="GO" id="GO:0008933">
    <property type="term" value="F:peptidoglycan lytic transglycosylase activity"/>
    <property type="evidence" value="ECO:0007669"/>
    <property type="project" value="InterPro"/>
</dbReference>
<dbReference type="Gene3D" id="1.10.530.10">
    <property type="match status" value="1"/>
</dbReference>
<name>A0A060QAF1_9PROT</name>
<gene>
    <name evidence="7" type="ORF">ASAP_0024</name>
</gene>
<evidence type="ECO:0000256" key="1">
    <source>
        <dbReference type="ARBA" id="ARBA00007734"/>
    </source>
</evidence>
<dbReference type="InterPro" id="IPR023346">
    <property type="entry name" value="Lysozyme-like_dom_sf"/>
</dbReference>
<dbReference type="PANTHER" id="PTHR37423:SF2">
    <property type="entry name" value="MEMBRANE-BOUND LYTIC MUREIN TRANSGLYCOSYLASE C"/>
    <property type="match status" value="1"/>
</dbReference>
<evidence type="ECO:0000259" key="6">
    <source>
        <dbReference type="Pfam" id="PF01464"/>
    </source>
</evidence>
<feature type="signal peptide" evidence="5">
    <location>
        <begin position="1"/>
        <end position="23"/>
    </location>
</feature>
<keyword evidence="3 5" id="KW-0732">Signal</keyword>
<comment type="caution">
    <text evidence="7">The sequence shown here is derived from an EMBL/GenBank/DDBJ whole genome shotgun (WGS) entry which is preliminary data.</text>
</comment>
<evidence type="ECO:0000256" key="4">
    <source>
        <dbReference type="SAM" id="MobiDB-lite"/>
    </source>
</evidence>
<dbReference type="PROSITE" id="PS00922">
    <property type="entry name" value="TRANSGLYCOSYLASE"/>
    <property type="match status" value="1"/>
</dbReference>
<dbReference type="GO" id="GO:0004553">
    <property type="term" value="F:hydrolase activity, hydrolyzing O-glycosyl compounds"/>
    <property type="evidence" value="ECO:0007669"/>
    <property type="project" value="InterPro"/>
</dbReference>
<dbReference type="AlphaFoldDB" id="A0A060QAF1"/>
<comment type="similarity">
    <text evidence="1">Belongs to the transglycosylase Slt family.</text>
</comment>
<sequence>MSRVKSLLLTSTLLLLGGCSTHAQEPAPPVAEAAAPDEGGDGAATSAIVPPVTSAPGDVASRLDSWLALIKPDLGISARAYADFLDITPAWPERSVMLARYQQALATRTSDSELTSLCPREPLTGVQAFMRCATLLPDAASQARRIWRNGADRETDSSLILAEYATSLTPDDHWARFQRQLRTRQFTAAGRQISLLASPRQGTARVLIALLSNAPDSAAQFASLTDAQRAEPQIMLARLRQLRRYETPDVAFALWQSNGFAVQKHAPSSDWTNERLGLARAFLMQGNVPQARILADDTTLPLSAAPALEARFLRGWIDLRFVKNPAQAREAFSPLTRQTSLITRSRGYYWLGRAYAAEDAQSEANAAWRQAATMPTTFYGQLAQAALSGKSDTLLPDGGDVPGLAQALARVPSLSSGPVSRGDLIEAARLLHERGDDDHAREFLMMGYSQVQDAAGQAALARFSLSIDVLEPAVFAARRTGRLGAALYPEGWPVLDGVQAEGDGLPHGLALAVARQESSFDAHVSSPAKAIGLMQLQTGTARDVARRAGLAGVDTSASGLRDPSTNLTLGRAYLAQLLQRFGNVVPVVLSAYNAGPHRTDQWLASLPLPQPLTQEGMVDWIESLPYEETRSYIQRVEENMALYRVLEVNHRG</sequence>
<dbReference type="GO" id="GO:0000270">
    <property type="term" value="P:peptidoglycan metabolic process"/>
    <property type="evidence" value="ECO:0007669"/>
    <property type="project" value="InterPro"/>
</dbReference>
<dbReference type="GO" id="GO:0016020">
    <property type="term" value="C:membrane"/>
    <property type="evidence" value="ECO:0007669"/>
    <property type="project" value="InterPro"/>
</dbReference>
<evidence type="ECO:0000313" key="8">
    <source>
        <dbReference type="Proteomes" id="UP000027583"/>
    </source>
</evidence>
<evidence type="ECO:0000256" key="3">
    <source>
        <dbReference type="ARBA" id="ARBA00022729"/>
    </source>
</evidence>
<dbReference type="InterPro" id="IPR008939">
    <property type="entry name" value="Lytic_TGlycosylase_superhlx_U"/>
</dbReference>
<dbReference type="EC" id="3.2.1.-" evidence="7"/>
<organism evidence="7 8">
    <name type="scientific">Asaia bogorensis</name>
    <dbReference type="NCBI Taxonomy" id="91915"/>
    <lineage>
        <taxon>Bacteria</taxon>
        <taxon>Pseudomonadati</taxon>
        <taxon>Pseudomonadota</taxon>
        <taxon>Alphaproteobacteria</taxon>
        <taxon>Acetobacterales</taxon>
        <taxon>Acetobacteraceae</taxon>
        <taxon>Asaia</taxon>
    </lineage>
</organism>
<evidence type="ECO:0000256" key="5">
    <source>
        <dbReference type="SAM" id="SignalP"/>
    </source>
</evidence>
<evidence type="ECO:0000313" key="7">
    <source>
        <dbReference type="EMBL" id="CDG38069.1"/>
    </source>
</evidence>
<keyword evidence="7" id="KW-0378">Hydrolase</keyword>
<dbReference type="GO" id="GO:0042597">
    <property type="term" value="C:periplasmic space"/>
    <property type="evidence" value="ECO:0007669"/>
    <property type="project" value="InterPro"/>
</dbReference>
<reference evidence="7 8" key="1">
    <citation type="journal article" date="2014" name="Genome Biol. Evol.">
        <title>Acetic acid bacteria genomes reveal functional traits for adaptation to life in insect guts.</title>
        <authorList>
            <person name="Chouaia B."/>
            <person name="Gaiarsa S."/>
            <person name="Crotti E."/>
            <person name="Comandatore F."/>
            <person name="Degli Esposti M."/>
            <person name="Ricci I."/>
            <person name="Alma A."/>
            <person name="Favia G."/>
            <person name="Bandi C."/>
            <person name="Daffonchio D."/>
        </authorList>
    </citation>
    <scope>NUCLEOTIDE SEQUENCE [LARGE SCALE GENOMIC DNA]</scope>
    <source>
        <strain evidence="7 8">SF2.1</strain>
    </source>
</reference>
<proteinExistence type="inferred from homology"/>
<dbReference type="InterPro" id="IPR008258">
    <property type="entry name" value="Transglycosylase_SLT_dom_1"/>
</dbReference>